<gene>
    <name evidence="1" type="ORF">PJIAN_1755</name>
</gene>
<name>A0A170YXP9_9BACT</name>
<dbReference type="Proteomes" id="UP000076586">
    <property type="component" value="Unassembled WGS sequence"/>
</dbReference>
<dbReference type="STRING" id="681398.PJIAN_1755"/>
<evidence type="ECO:0000313" key="1">
    <source>
        <dbReference type="EMBL" id="GAT62163.1"/>
    </source>
</evidence>
<proteinExistence type="predicted"/>
<dbReference type="EMBL" id="BDCR01000001">
    <property type="protein sequence ID" value="GAT62163.1"/>
    <property type="molecule type" value="Genomic_DNA"/>
</dbReference>
<organism evidence="1 2">
    <name type="scientific">Paludibacter jiangxiensis</name>
    <dbReference type="NCBI Taxonomy" id="681398"/>
    <lineage>
        <taxon>Bacteria</taxon>
        <taxon>Pseudomonadati</taxon>
        <taxon>Bacteroidota</taxon>
        <taxon>Bacteroidia</taxon>
        <taxon>Bacteroidales</taxon>
        <taxon>Paludibacteraceae</taxon>
        <taxon>Paludibacter</taxon>
    </lineage>
</organism>
<protein>
    <submittedName>
        <fullName evidence="1">Uncharacterized protein</fullName>
    </submittedName>
</protein>
<accession>A0A170YXP9</accession>
<reference evidence="2" key="1">
    <citation type="submission" date="2016-04" db="EMBL/GenBank/DDBJ databases">
        <title>Draft genome sequence of Paludibacter jiangxiensis strain NM7.</title>
        <authorList>
            <person name="Qiu Y."/>
            <person name="Matsuura N."/>
            <person name="Ohashi A."/>
            <person name="Tourlousse M.D."/>
            <person name="Sekiguchi Y."/>
        </authorList>
    </citation>
    <scope>NUCLEOTIDE SEQUENCE [LARGE SCALE GENOMIC DNA]</scope>
    <source>
        <strain evidence="2">NM7</strain>
    </source>
</reference>
<keyword evidence="2" id="KW-1185">Reference proteome</keyword>
<dbReference type="AlphaFoldDB" id="A0A170YXP9"/>
<evidence type="ECO:0000313" key="2">
    <source>
        <dbReference type="Proteomes" id="UP000076586"/>
    </source>
</evidence>
<sequence>MYWFLSGIDVRRKRPERKALFSFFSMKDRFIVLWSDAKALEIHDIIYLKLIYNEK</sequence>
<comment type="caution">
    <text evidence="1">The sequence shown here is derived from an EMBL/GenBank/DDBJ whole genome shotgun (WGS) entry which is preliminary data.</text>
</comment>
<reference evidence="2" key="2">
    <citation type="journal article" date="2017" name="Genome Announc.">
        <title>Draft genome sequence of Paludibacter jiangxiensis NM7(T), a propionate-producing fermentative bacterium.</title>
        <authorList>
            <person name="Qiu Y.-L."/>
            <person name="Tourlousse D.M."/>
            <person name="Matsuura N."/>
            <person name="Ohashi A."/>
            <person name="Sekiguchi Y."/>
        </authorList>
    </citation>
    <scope>NUCLEOTIDE SEQUENCE [LARGE SCALE GENOMIC DNA]</scope>
    <source>
        <strain evidence="2">NM7</strain>
    </source>
</reference>